<organism evidence="1 2">
    <name type="scientific">Trichonephila clavata</name>
    <name type="common">Joro spider</name>
    <name type="synonym">Nephila clavata</name>
    <dbReference type="NCBI Taxonomy" id="2740835"/>
    <lineage>
        <taxon>Eukaryota</taxon>
        <taxon>Metazoa</taxon>
        <taxon>Ecdysozoa</taxon>
        <taxon>Arthropoda</taxon>
        <taxon>Chelicerata</taxon>
        <taxon>Arachnida</taxon>
        <taxon>Araneae</taxon>
        <taxon>Araneomorphae</taxon>
        <taxon>Entelegynae</taxon>
        <taxon>Araneoidea</taxon>
        <taxon>Nephilidae</taxon>
        <taxon>Trichonephila</taxon>
    </lineage>
</organism>
<name>A0A8X6GCA8_TRICU</name>
<protein>
    <submittedName>
        <fullName evidence="1">Uncharacterized protein</fullName>
    </submittedName>
</protein>
<accession>A0A8X6GCA8</accession>
<dbReference type="EMBL" id="BMAO01022062">
    <property type="protein sequence ID" value="GFQ79363.1"/>
    <property type="molecule type" value="Genomic_DNA"/>
</dbReference>
<evidence type="ECO:0000313" key="2">
    <source>
        <dbReference type="Proteomes" id="UP000887116"/>
    </source>
</evidence>
<evidence type="ECO:0000313" key="1">
    <source>
        <dbReference type="EMBL" id="GFQ79363.1"/>
    </source>
</evidence>
<sequence>MPPPFDPLIPLAKGKTDLIQDFFRKILKEFSDSVLKAIALEIINTKYPQPDWLHVYLMDYDCITIEVQTLRFFQNHLY</sequence>
<keyword evidence="2" id="KW-1185">Reference proteome</keyword>
<dbReference type="Proteomes" id="UP000887116">
    <property type="component" value="Unassembled WGS sequence"/>
</dbReference>
<proteinExistence type="predicted"/>
<gene>
    <name evidence="1" type="ORF">TNCT_345711</name>
</gene>
<reference evidence="1" key="1">
    <citation type="submission" date="2020-07" db="EMBL/GenBank/DDBJ databases">
        <title>Multicomponent nature underlies the extraordinary mechanical properties of spider dragline silk.</title>
        <authorList>
            <person name="Kono N."/>
            <person name="Nakamura H."/>
            <person name="Mori M."/>
            <person name="Yoshida Y."/>
            <person name="Ohtoshi R."/>
            <person name="Malay A.D."/>
            <person name="Moran D.A.P."/>
            <person name="Tomita M."/>
            <person name="Numata K."/>
            <person name="Arakawa K."/>
        </authorList>
    </citation>
    <scope>NUCLEOTIDE SEQUENCE</scope>
</reference>
<dbReference type="AlphaFoldDB" id="A0A8X6GCA8"/>
<comment type="caution">
    <text evidence="1">The sequence shown here is derived from an EMBL/GenBank/DDBJ whole genome shotgun (WGS) entry which is preliminary data.</text>
</comment>